<dbReference type="NCBIfam" id="TIGR00879">
    <property type="entry name" value="SP"/>
    <property type="match status" value="1"/>
</dbReference>
<dbReference type="PRINTS" id="PR00171">
    <property type="entry name" value="SUGRTRNSPORT"/>
</dbReference>
<dbReference type="PROSITE" id="PS00217">
    <property type="entry name" value="SUGAR_TRANSPORT_2"/>
    <property type="match status" value="1"/>
</dbReference>
<dbReference type="Proteomes" id="UP001345827">
    <property type="component" value="Unassembled WGS sequence"/>
</dbReference>
<keyword evidence="3 7" id="KW-0813">Transport</keyword>
<dbReference type="FunFam" id="1.20.1250.20:FF:000134">
    <property type="entry name" value="MFS sugar transporter protein"/>
    <property type="match status" value="1"/>
</dbReference>
<protein>
    <recommendedName>
        <fullName evidence="9">Major facilitator superfamily (MFS) profile domain-containing protein</fullName>
    </recommendedName>
</protein>
<dbReference type="EMBL" id="JAXLQG010000020">
    <property type="protein sequence ID" value="KAK5530042.1"/>
    <property type="molecule type" value="Genomic_DNA"/>
</dbReference>
<dbReference type="PANTHER" id="PTHR48022:SF11">
    <property type="entry name" value="MONOSACCHARIDE TRANSPORTER (HXT8), PUTATIVE (AFU_ORTHOLOGUE AFUA_2G08120)-RELATED"/>
    <property type="match status" value="1"/>
</dbReference>
<sequence>MARLTNYNILISLVVSWGGYAYGFGFAIFVTSIGQPGFYKYFDLDPTSDYCANILGAINALFNFGLAIGALAQGWLADVIGRKKAFYLAGTCALVGAILVAASVKIAMLITVRLLHGFGLGMLICLVPLYLTETAPPHRRGLLSGLTTMSFGMGYFTCAWISVGCYFATNTTVQWRMPLALACVGPLALLIGLPFVPESPRYLTLVGKTTEAWEVLKKIHHDPTDPNDSSARAEYTQIVRQVEFDKSMKSGYIEMFRKPSWRKRSLLAIFIQFASQSTGILGISNYLILIFGSLGMSGAMPLIVYAVFSTVGTFTVLVAICTVDRVGRRTMLLIGFPALAMCLLLEAVLQSQYLGTDNKAGLGACVAVIYVYIIFFQGVDGPSFIWMSEIFPTTIRAKGISLGFFSYFVGAITYTTPSVLAFKNAKYNMFFLYMGLCLVSTVIVYLYCPETKQISVEEIGALFGDEVVVHLTADGHGIVEQDEMVKVDVQEEETAHAEKV</sequence>
<evidence type="ECO:0000256" key="1">
    <source>
        <dbReference type="ARBA" id="ARBA00004141"/>
    </source>
</evidence>
<evidence type="ECO:0000313" key="10">
    <source>
        <dbReference type="EMBL" id="KAK5530042.1"/>
    </source>
</evidence>
<feature type="transmembrane region" description="Helical" evidence="8">
    <location>
        <begin position="7"/>
        <end position="34"/>
    </location>
</feature>
<evidence type="ECO:0000313" key="11">
    <source>
        <dbReference type="Proteomes" id="UP001345827"/>
    </source>
</evidence>
<dbReference type="PROSITE" id="PS00216">
    <property type="entry name" value="SUGAR_TRANSPORT_1"/>
    <property type="match status" value="1"/>
</dbReference>
<comment type="similarity">
    <text evidence="2 7">Belongs to the major facilitator superfamily. Sugar transporter (TC 2.A.1.1) family.</text>
</comment>
<feature type="transmembrane region" description="Helical" evidence="8">
    <location>
        <begin position="85"/>
        <end position="108"/>
    </location>
</feature>
<comment type="subcellular location">
    <subcellularLocation>
        <location evidence="1">Membrane</location>
        <topology evidence="1">Multi-pass membrane protein</topology>
    </subcellularLocation>
</comment>
<evidence type="ECO:0000259" key="9">
    <source>
        <dbReference type="PROSITE" id="PS50850"/>
    </source>
</evidence>
<reference evidence="10 11" key="1">
    <citation type="submission" date="2023-06" db="EMBL/GenBank/DDBJ databases">
        <title>Black Yeasts Isolated from many extreme environments.</title>
        <authorList>
            <person name="Coleine C."/>
            <person name="Stajich J.E."/>
            <person name="Selbmann L."/>
        </authorList>
    </citation>
    <scope>NUCLEOTIDE SEQUENCE [LARGE SCALE GENOMIC DNA]</scope>
    <source>
        <strain evidence="10 11">CCFEE 5887</strain>
    </source>
</reference>
<dbReference type="GO" id="GO:0005351">
    <property type="term" value="F:carbohydrate:proton symporter activity"/>
    <property type="evidence" value="ECO:0007669"/>
    <property type="project" value="TreeGrafter"/>
</dbReference>
<dbReference type="InterPro" id="IPR036259">
    <property type="entry name" value="MFS_trans_sf"/>
</dbReference>
<dbReference type="SUPFAM" id="SSF103473">
    <property type="entry name" value="MFS general substrate transporter"/>
    <property type="match status" value="1"/>
</dbReference>
<feature type="transmembrane region" description="Helical" evidence="8">
    <location>
        <begin position="143"/>
        <end position="169"/>
    </location>
</feature>
<dbReference type="InterPro" id="IPR005829">
    <property type="entry name" value="Sugar_transporter_CS"/>
</dbReference>
<evidence type="ECO:0000256" key="2">
    <source>
        <dbReference type="ARBA" id="ARBA00010992"/>
    </source>
</evidence>
<evidence type="ECO:0000256" key="8">
    <source>
        <dbReference type="SAM" id="Phobius"/>
    </source>
</evidence>
<feature type="transmembrane region" description="Helical" evidence="8">
    <location>
        <begin position="54"/>
        <end position="73"/>
    </location>
</feature>
<evidence type="ECO:0000256" key="7">
    <source>
        <dbReference type="RuleBase" id="RU003346"/>
    </source>
</evidence>
<keyword evidence="6 8" id="KW-0472">Membrane</keyword>
<dbReference type="PANTHER" id="PTHR48022">
    <property type="entry name" value="PLASTIDIC GLUCOSE TRANSPORTER 4"/>
    <property type="match status" value="1"/>
</dbReference>
<dbReference type="Gene3D" id="1.20.1250.20">
    <property type="entry name" value="MFS general substrate transporter like domains"/>
    <property type="match status" value="1"/>
</dbReference>
<dbReference type="PROSITE" id="PS50850">
    <property type="entry name" value="MFS"/>
    <property type="match status" value="1"/>
</dbReference>
<comment type="caution">
    <text evidence="10">The sequence shown here is derived from an EMBL/GenBank/DDBJ whole genome shotgun (WGS) entry which is preliminary data.</text>
</comment>
<feature type="transmembrane region" description="Helical" evidence="8">
    <location>
        <begin position="266"/>
        <end position="290"/>
    </location>
</feature>
<dbReference type="InterPro" id="IPR003663">
    <property type="entry name" value="Sugar/inositol_transpt"/>
</dbReference>
<accession>A0AAV9PUU6</accession>
<feature type="transmembrane region" description="Helical" evidence="8">
    <location>
        <begin position="428"/>
        <end position="448"/>
    </location>
</feature>
<feature type="transmembrane region" description="Helical" evidence="8">
    <location>
        <begin position="400"/>
        <end position="422"/>
    </location>
</feature>
<feature type="transmembrane region" description="Helical" evidence="8">
    <location>
        <begin position="175"/>
        <end position="196"/>
    </location>
</feature>
<proteinExistence type="inferred from homology"/>
<keyword evidence="4 8" id="KW-0812">Transmembrane</keyword>
<dbReference type="InterPro" id="IPR020846">
    <property type="entry name" value="MFS_dom"/>
</dbReference>
<evidence type="ECO:0000256" key="6">
    <source>
        <dbReference type="ARBA" id="ARBA00023136"/>
    </source>
</evidence>
<dbReference type="InterPro" id="IPR005828">
    <property type="entry name" value="MFS_sugar_transport-like"/>
</dbReference>
<feature type="transmembrane region" description="Helical" evidence="8">
    <location>
        <begin position="330"/>
        <end position="349"/>
    </location>
</feature>
<dbReference type="AlphaFoldDB" id="A0AAV9PUU6"/>
<keyword evidence="5 8" id="KW-1133">Transmembrane helix</keyword>
<feature type="domain" description="Major facilitator superfamily (MFS) profile" evidence="9">
    <location>
        <begin position="11"/>
        <end position="452"/>
    </location>
</feature>
<organism evidence="10 11">
    <name type="scientific">Vermiconidia calcicola</name>
    <dbReference type="NCBI Taxonomy" id="1690605"/>
    <lineage>
        <taxon>Eukaryota</taxon>
        <taxon>Fungi</taxon>
        <taxon>Dikarya</taxon>
        <taxon>Ascomycota</taxon>
        <taxon>Pezizomycotina</taxon>
        <taxon>Dothideomycetes</taxon>
        <taxon>Dothideomycetidae</taxon>
        <taxon>Mycosphaerellales</taxon>
        <taxon>Extremaceae</taxon>
        <taxon>Vermiconidia</taxon>
    </lineage>
</organism>
<dbReference type="Pfam" id="PF00083">
    <property type="entry name" value="Sugar_tr"/>
    <property type="match status" value="1"/>
</dbReference>
<gene>
    <name evidence="10" type="ORF">LTR25_009286</name>
</gene>
<keyword evidence="11" id="KW-1185">Reference proteome</keyword>
<feature type="transmembrane region" description="Helical" evidence="8">
    <location>
        <begin position="302"/>
        <end position="323"/>
    </location>
</feature>
<evidence type="ECO:0000256" key="5">
    <source>
        <dbReference type="ARBA" id="ARBA00022989"/>
    </source>
</evidence>
<feature type="transmembrane region" description="Helical" evidence="8">
    <location>
        <begin position="114"/>
        <end position="131"/>
    </location>
</feature>
<dbReference type="InterPro" id="IPR050360">
    <property type="entry name" value="MFS_Sugar_Transporters"/>
</dbReference>
<feature type="transmembrane region" description="Helical" evidence="8">
    <location>
        <begin position="361"/>
        <end position="379"/>
    </location>
</feature>
<evidence type="ECO:0000256" key="3">
    <source>
        <dbReference type="ARBA" id="ARBA00022448"/>
    </source>
</evidence>
<evidence type="ECO:0000256" key="4">
    <source>
        <dbReference type="ARBA" id="ARBA00022692"/>
    </source>
</evidence>
<dbReference type="GO" id="GO:0016020">
    <property type="term" value="C:membrane"/>
    <property type="evidence" value="ECO:0007669"/>
    <property type="project" value="UniProtKB-SubCell"/>
</dbReference>
<name>A0AAV9PUU6_9PEZI</name>